<evidence type="ECO:0000313" key="2">
    <source>
        <dbReference type="Proteomes" id="UP000774617"/>
    </source>
</evidence>
<accession>A0ABQ8G8B6</accession>
<dbReference type="Proteomes" id="UP000774617">
    <property type="component" value="Unassembled WGS sequence"/>
</dbReference>
<name>A0ABQ8G8B6_9PEZI</name>
<organism evidence="1 2">
    <name type="scientific">Macrophomina phaseolina</name>
    <dbReference type="NCBI Taxonomy" id="35725"/>
    <lineage>
        <taxon>Eukaryota</taxon>
        <taxon>Fungi</taxon>
        <taxon>Dikarya</taxon>
        <taxon>Ascomycota</taxon>
        <taxon>Pezizomycotina</taxon>
        <taxon>Dothideomycetes</taxon>
        <taxon>Dothideomycetes incertae sedis</taxon>
        <taxon>Botryosphaeriales</taxon>
        <taxon>Botryosphaeriaceae</taxon>
        <taxon>Macrophomina</taxon>
    </lineage>
</organism>
<reference evidence="1 2" key="1">
    <citation type="journal article" date="2021" name="Nat. Commun.">
        <title>Genetic determinants of endophytism in the Arabidopsis root mycobiome.</title>
        <authorList>
            <person name="Mesny F."/>
            <person name="Miyauchi S."/>
            <person name="Thiergart T."/>
            <person name="Pickel B."/>
            <person name="Atanasova L."/>
            <person name="Karlsson M."/>
            <person name="Huettel B."/>
            <person name="Barry K.W."/>
            <person name="Haridas S."/>
            <person name="Chen C."/>
            <person name="Bauer D."/>
            <person name="Andreopoulos W."/>
            <person name="Pangilinan J."/>
            <person name="LaButti K."/>
            <person name="Riley R."/>
            <person name="Lipzen A."/>
            <person name="Clum A."/>
            <person name="Drula E."/>
            <person name="Henrissat B."/>
            <person name="Kohler A."/>
            <person name="Grigoriev I.V."/>
            <person name="Martin F.M."/>
            <person name="Hacquard S."/>
        </authorList>
    </citation>
    <scope>NUCLEOTIDE SEQUENCE [LARGE SCALE GENOMIC DNA]</scope>
    <source>
        <strain evidence="1 2">MPI-SDFR-AT-0080</strain>
    </source>
</reference>
<comment type="caution">
    <text evidence="1">The sequence shown here is derived from an EMBL/GenBank/DDBJ whole genome shotgun (WGS) entry which is preliminary data.</text>
</comment>
<sequence length="149" mass="16144">MGWEHRRAVGVRSRRKGLAPYISQNAAAAIGARIVSFTAAAQPLHALRRPAPLQQVDLTALHPLRNCSSAFYLRVGAHPRTTSVPVRRSRSSNIKRLAPDSLPANSGRAMVAVLRVYSPAAPCRRLGRPSFANNVTANTGHYACATRQL</sequence>
<keyword evidence="2" id="KW-1185">Reference proteome</keyword>
<evidence type="ECO:0000313" key="1">
    <source>
        <dbReference type="EMBL" id="KAH7047350.1"/>
    </source>
</evidence>
<proteinExistence type="predicted"/>
<gene>
    <name evidence="1" type="ORF">B0J12DRAFT_118934</name>
</gene>
<dbReference type="EMBL" id="JAGTJR010000016">
    <property type="protein sequence ID" value="KAH7047350.1"/>
    <property type="molecule type" value="Genomic_DNA"/>
</dbReference>
<protein>
    <submittedName>
        <fullName evidence="1">Uncharacterized protein</fullName>
    </submittedName>
</protein>